<name>A0A3G1KLZ6_FORW1</name>
<dbReference type="AlphaFoldDB" id="A0A3G1KLZ6"/>
<dbReference type="SUPFAM" id="SSF56112">
    <property type="entry name" value="Protein kinase-like (PK-like)"/>
    <property type="match status" value="1"/>
</dbReference>
<reference evidence="1 2" key="1">
    <citation type="submission" date="2016-10" db="EMBL/GenBank/DDBJ databases">
        <title>Complete Genome Sequence of Peptococcaceae strain DCMF.</title>
        <authorList>
            <person name="Edwards R.J."/>
            <person name="Holland S.I."/>
            <person name="Deshpande N.P."/>
            <person name="Wong Y.K."/>
            <person name="Ertan H."/>
            <person name="Manefield M."/>
            <person name="Russell T.L."/>
            <person name="Lee M.J."/>
        </authorList>
    </citation>
    <scope>NUCLEOTIDE SEQUENCE [LARGE SCALE GENOMIC DNA]</scope>
    <source>
        <strain evidence="1 2">DCMF</strain>
    </source>
</reference>
<dbReference type="Pfam" id="PF01633">
    <property type="entry name" value="Choline_kinase"/>
    <property type="match status" value="1"/>
</dbReference>
<dbReference type="KEGG" id="fwa:DCMF_00290"/>
<dbReference type="PANTHER" id="PTHR22603">
    <property type="entry name" value="CHOLINE/ETHANOALAMINE KINASE"/>
    <property type="match status" value="1"/>
</dbReference>
<dbReference type="CDD" id="cd05151">
    <property type="entry name" value="ChoK-like"/>
    <property type="match status" value="1"/>
</dbReference>
<evidence type="ECO:0000313" key="2">
    <source>
        <dbReference type="Proteomes" id="UP000323521"/>
    </source>
</evidence>
<gene>
    <name evidence="1" type="ORF">DCMF_00290</name>
</gene>
<keyword evidence="1" id="KW-0808">Transferase</keyword>
<dbReference type="EMBL" id="CP017634">
    <property type="protein sequence ID" value="ATW23439.1"/>
    <property type="molecule type" value="Genomic_DNA"/>
</dbReference>
<organism evidence="1 2">
    <name type="scientific">Formimonas warabiya</name>
    <dbReference type="NCBI Taxonomy" id="1761012"/>
    <lineage>
        <taxon>Bacteria</taxon>
        <taxon>Bacillati</taxon>
        <taxon>Bacillota</taxon>
        <taxon>Clostridia</taxon>
        <taxon>Eubacteriales</taxon>
        <taxon>Peptococcaceae</taxon>
        <taxon>Candidatus Formimonas</taxon>
    </lineage>
</organism>
<sequence>MEEKVIIDSEIRLDHIGYIYKMISSIPYFDEKRIQSIEPLPGGLTNSNYKVTIDNVAYAIRVAGAGTSQFINRPAEHHNALLMADLGINCPIYYHNDVTGDQVAGYIDGKTLHIPDFHDGTHWLIETAKVIKAYHTCGQKLASKFDLIQEVENYAALVESKKLVTYEPNDTCWGKYLEIKAAYEKNPYEEKPCHNDTLPENWVVGEDKLYLIDWEYAGMNDANFDLAALSLENSLSKEEENVFLSEYYGGEISEENYGRVVINKYLCDYLWALWSVLQIDNGKPYDEYWPYGLNRFNRALAQIEDGSLDKAIKAITK</sequence>
<dbReference type="OrthoDB" id="9803871at2"/>
<keyword evidence="2" id="KW-1185">Reference proteome</keyword>
<dbReference type="Proteomes" id="UP000323521">
    <property type="component" value="Chromosome"/>
</dbReference>
<dbReference type="PANTHER" id="PTHR22603:SF66">
    <property type="entry name" value="ETHANOLAMINE KINASE"/>
    <property type="match status" value="1"/>
</dbReference>
<accession>A0A3G1KLZ6</accession>
<evidence type="ECO:0000313" key="1">
    <source>
        <dbReference type="EMBL" id="ATW23439.1"/>
    </source>
</evidence>
<keyword evidence="1" id="KW-0418">Kinase</keyword>
<dbReference type="GO" id="GO:0006646">
    <property type="term" value="P:phosphatidylethanolamine biosynthetic process"/>
    <property type="evidence" value="ECO:0007669"/>
    <property type="project" value="TreeGrafter"/>
</dbReference>
<dbReference type="GO" id="GO:0005737">
    <property type="term" value="C:cytoplasm"/>
    <property type="evidence" value="ECO:0007669"/>
    <property type="project" value="TreeGrafter"/>
</dbReference>
<dbReference type="InterPro" id="IPR011009">
    <property type="entry name" value="Kinase-like_dom_sf"/>
</dbReference>
<dbReference type="Gene3D" id="3.30.200.20">
    <property type="entry name" value="Phosphorylase Kinase, domain 1"/>
    <property type="match status" value="1"/>
</dbReference>
<protein>
    <submittedName>
        <fullName evidence="1">Choline kinase</fullName>
    </submittedName>
</protein>
<dbReference type="RefSeq" id="WP_148132579.1">
    <property type="nucleotide sequence ID" value="NZ_CP017634.1"/>
</dbReference>
<dbReference type="Gene3D" id="3.90.1200.10">
    <property type="match status" value="1"/>
</dbReference>
<proteinExistence type="predicted"/>
<dbReference type="GO" id="GO:0004305">
    <property type="term" value="F:ethanolamine kinase activity"/>
    <property type="evidence" value="ECO:0007669"/>
    <property type="project" value="TreeGrafter"/>
</dbReference>